<dbReference type="GO" id="GO:0005886">
    <property type="term" value="C:plasma membrane"/>
    <property type="evidence" value="ECO:0007669"/>
    <property type="project" value="UniProtKB-SubCell"/>
</dbReference>
<proteinExistence type="predicted"/>
<keyword evidence="2" id="KW-0813">Transport</keyword>
<dbReference type="Pfam" id="PF01554">
    <property type="entry name" value="MatE"/>
    <property type="match status" value="2"/>
</dbReference>
<dbReference type="AlphaFoldDB" id="A0A806KB90"/>
<evidence type="ECO:0000256" key="2">
    <source>
        <dbReference type="ARBA" id="ARBA00022448"/>
    </source>
</evidence>
<feature type="transmembrane region" description="Helical" evidence="7">
    <location>
        <begin position="188"/>
        <end position="215"/>
    </location>
</feature>
<evidence type="ECO:0000313" key="8">
    <source>
        <dbReference type="EMBL" id="AGS51856.1"/>
    </source>
</evidence>
<organism evidence="8">
    <name type="scientific">uncultured bacterium contig00117</name>
    <dbReference type="NCBI Taxonomy" id="1181578"/>
    <lineage>
        <taxon>Bacteria</taxon>
        <taxon>environmental samples</taxon>
    </lineage>
</organism>
<dbReference type="EMBL" id="JQ844173">
    <property type="protein sequence ID" value="AGS51856.1"/>
    <property type="molecule type" value="Genomic_DNA"/>
</dbReference>
<protein>
    <submittedName>
        <fullName evidence="8">Na+ driven multidrug efflux pump</fullName>
    </submittedName>
</protein>
<dbReference type="CDD" id="cd13134">
    <property type="entry name" value="MATE_like_8"/>
    <property type="match status" value="1"/>
</dbReference>
<evidence type="ECO:0000256" key="1">
    <source>
        <dbReference type="ARBA" id="ARBA00004651"/>
    </source>
</evidence>
<evidence type="ECO:0000256" key="3">
    <source>
        <dbReference type="ARBA" id="ARBA00022475"/>
    </source>
</evidence>
<feature type="transmembrane region" description="Helical" evidence="7">
    <location>
        <begin position="390"/>
        <end position="416"/>
    </location>
</feature>
<feature type="transmembrane region" description="Helical" evidence="7">
    <location>
        <begin position="273"/>
        <end position="296"/>
    </location>
</feature>
<keyword evidence="3" id="KW-1003">Cell membrane</keyword>
<evidence type="ECO:0000256" key="6">
    <source>
        <dbReference type="ARBA" id="ARBA00023136"/>
    </source>
</evidence>
<dbReference type="PIRSF" id="PIRSF006603">
    <property type="entry name" value="DinF"/>
    <property type="match status" value="1"/>
</dbReference>
<dbReference type="GO" id="GO:0015297">
    <property type="term" value="F:antiporter activity"/>
    <property type="evidence" value="ECO:0007669"/>
    <property type="project" value="InterPro"/>
</dbReference>
<reference evidence="8" key="1">
    <citation type="submission" date="2012-03" db="EMBL/GenBank/DDBJ databases">
        <title>Functional metagenomics reveals considerable lignocellulase gene clusters in the gut microbiome of a wood-feeding higher termite.</title>
        <authorList>
            <person name="Liu N."/>
        </authorList>
    </citation>
    <scope>NUCLEOTIDE SEQUENCE</scope>
</reference>
<feature type="transmembrane region" description="Helical" evidence="7">
    <location>
        <begin position="235"/>
        <end position="261"/>
    </location>
</feature>
<comment type="subcellular location">
    <subcellularLocation>
        <location evidence="1">Cell membrane</location>
        <topology evidence="1">Multi-pass membrane protein</topology>
    </subcellularLocation>
</comment>
<accession>A0A806KB90</accession>
<dbReference type="PANTHER" id="PTHR42925">
    <property type="entry name" value="MULTIDRUG AND TOXIN EFFLUX PROTEIN MATE FAMILY"/>
    <property type="match status" value="1"/>
</dbReference>
<evidence type="ECO:0000256" key="7">
    <source>
        <dbReference type="SAM" id="Phobius"/>
    </source>
</evidence>
<feature type="transmembrane region" description="Helical" evidence="7">
    <location>
        <begin position="40"/>
        <end position="62"/>
    </location>
</feature>
<dbReference type="GO" id="GO:0042910">
    <property type="term" value="F:xenobiotic transmembrane transporter activity"/>
    <property type="evidence" value="ECO:0007669"/>
    <property type="project" value="InterPro"/>
</dbReference>
<name>A0A806KB90_9BACT</name>
<dbReference type="NCBIfam" id="TIGR00797">
    <property type="entry name" value="matE"/>
    <property type="match status" value="1"/>
</dbReference>
<keyword evidence="4 7" id="KW-0812">Transmembrane</keyword>
<feature type="transmembrane region" description="Helical" evidence="7">
    <location>
        <begin position="127"/>
        <end position="148"/>
    </location>
</feature>
<sequence>MAVKDKSLFSLSWPLVVTFGIGMALPMLDSWFLSRRSVEAAAGVGALMPVIGTLFMAIHAFAQAGASIASQFLGGDRPRHAQVTQTLVIAGSAVIGIAMGIFLWFTTPLIVSLMGLAGEPAEAATKFLYAISPAIVFRALQGTLTSLIATHGRTIWNLLSTILMLVVNCVLNYIFLEGYFGVPVFMQGVYGVAIATGISWVVSMIMLWIVLVYSLEHKTKLTDIKKGYYVLLPEWLRIGIPAAVEPVSFQLFQVFVIALFVRLGDVSIAARVFAGAFAMCAVVFSVGLGSGSQILVAHLVGNKEFDKADKRLHQSLIWSCSSALAIAVLVALAGQILLRFYTDVPDILALGGLLLWCDVVLQPFKAANIVITNALRASGDSAFPAVYGTISMWTLGLGTTLFLCFGIELGAIGLWLGMASDEFYRSIVNYIRWRRGKWKSKGVIR</sequence>
<dbReference type="InterPro" id="IPR002528">
    <property type="entry name" value="MATE_fam"/>
</dbReference>
<dbReference type="PANTHER" id="PTHR42925:SF2">
    <property type="entry name" value="NA+ DRIVEN MULTIDRUG EFFLUX PUMP"/>
    <property type="match status" value="1"/>
</dbReference>
<feature type="transmembrane region" description="Helical" evidence="7">
    <location>
        <begin position="316"/>
        <end position="338"/>
    </location>
</feature>
<dbReference type="InterPro" id="IPR047135">
    <property type="entry name" value="YsiQ"/>
</dbReference>
<evidence type="ECO:0000256" key="4">
    <source>
        <dbReference type="ARBA" id="ARBA00022692"/>
    </source>
</evidence>
<keyword evidence="6 7" id="KW-0472">Membrane</keyword>
<dbReference type="InterPro" id="IPR048279">
    <property type="entry name" value="MdtK-like"/>
</dbReference>
<evidence type="ECO:0000256" key="5">
    <source>
        <dbReference type="ARBA" id="ARBA00022989"/>
    </source>
</evidence>
<feature type="transmembrane region" description="Helical" evidence="7">
    <location>
        <begin position="83"/>
        <end position="107"/>
    </location>
</feature>
<feature type="transmembrane region" description="Helical" evidence="7">
    <location>
        <begin position="155"/>
        <end position="176"/>
    </location>
</feature>
<keyword evidence="5 7" id="KW-1133">Transmembrane helix</keyword>